<evidence type="ECO:0000256" key="7">
    <source>
        <dbReference type="ARBA" id="ARBA00022840"/>
    </source>
</evidence>
<evidence type="ECO:0000256" key="2">
    <source>
        <dbReference type="ARBA" id="ARBA00012438"/>
    </source>
</evidence>
<dbReference type="Gene3D" id="3.30.565.10">
    <property type="entry name" value="Histidine kinase-like ATPase, C-terminal domain"/>
    <property type="match status" value="1"/>
</dbReference>
<keyword evidence="8" id="KW-0902">Two-component regulatory system</keyword>
<dbReference type="InterPro" id="IPR003661">
    <property type="entry name" value="HisK_dim/P_dom"/>
</dbReference>
<dbReference type="SUPFAM" id="SSF55874">
    <property type="entry name" value="ATPase domain of HSP90 chaperone/DNA topoisomerase II/histidine kinase"/>
    <property type="match status" value="1"/>
</dbReference>
<keyword evidence="10" id="KW-0472">Membrane</keyword>
<dbReference type="Gene3D" id="1.10.287.130">
    <property type="match status" value="1"/>
</dbReference>
<dbReference type="SMART" id="SM00387">
    <property type="entry name" value="HATPase_c"/>
    <property type="match status" value="1"/>
</dbReference>
<evidence type="ECO:0000256" key="5">
    <source>
        <dbReference type="ARBA" id="ARBA00022741"/>
    </source>
</evidence>
<dbReference type="InterPro" id="IPR003594">
    <property type="entry name" value="HATPase_dom"/>
</dbReference>
<dbReference type="AlphaFoldDB" id="A0A395LGU3"/>
<keyword evidence="10" id="KW-1133">Transmembrane helix</keyword>
<dbReference type="OrthoDB" id="9796100at2"/>
<dbReference type="EC" id="2.7.13.3" evidence="2"/>
<dbReference type="Pfam" id="PF13188">
    <property type="entry name" value="PAS_8"/>
    <property type="match status" value="1"/>
</dbReference>
<feature type="transmembrane region" description="Helical" evidence="10">
    <location>
        <begin position="12"/>
        <end position="32"/>
    </location>
</feature>
<dbReference type="GO" id="GO:0005524">
    <property type="term" value="F:ATP binding"/>
    <property type="evidence" value="ECO:0007669"/>
    <property type="project" value="UniProtKB-KW"/>
</dbReference>
<proteinExistence type="predicted"/>
<evidence type="ECO:0000259" key="11">
    <source>
        <dbReference type="PROSITE" id="PS50109"/>
    </source>
</evidence>
<feature type="transmembrane region" description="Helical" evidence="10">
    <location>
        <begin position="38"/>
        <end position="57"/>
    </location>
</feature>
<reference evidence="13 14" key="1">
    <citation type="submission" date="2018-07" db="EMBL/GenBank/DDBJ databases">
        <title>Erythrobacter nanhaiensis sp. nov., a novel member of the genus Erythrobacter isolated from the South China Sea.</title>
        <authorList>
            <person name="Chen X."/>
            <person name="Liu J."/>
        </authorList>
    </citation>
    <scope>NUCLEOTIDE SEQUENCE [LARGE SCALE GENOMIC DNA]</scope>
    <source>
        <strain evidence="13 14">S-5</strain>
    </source>
</reference>
<accession>A0A395LGU3</accession>
<dbReference type="SUPFAM" id="SSF52172">
    <property type="entry name" value="CheY-like"/>
    <property type="match status" value="1"/>
</dbReference>
<dbReference type="SMART" id="SM00388">
    <property type="entry name" value="HisKA"/>
    <property type="match status" value="1"/>
</dbReference>
<dbReference type="Gene3D" id="3.40.50.2300">
    <property type="match status" value="1"/>
</dbReference>
<feature type="modified residue" description="4-aspartylphosphate" evidence="9">
    <location>
        <position position="748"/>
    </location>
</feature>
<dbReference type="PRINTS" id="PR00344">
    <property type="entry name" value="BCTRLSENSOR"/>
</dbReference>
<dbReference type="Pfam" id="PF00512">
    <property type="entry name" value="HisKA"/>
    <property type="match status" value="1"/>
</dbReference>
<comment type="catalytic activity">
    <reaction evidence="1">
        <text>ATP + protein L-histidine = ADP + protein N-phospho-L-histidine.</text>
        <dbReference type="EC" id="2.7.13.3"/>
    </reaction>
</comment>
<dbReference type="Pfam" id="PF00072">
    <property type="entry name" value="Response_reg"/>
    <property type="match status" value="1"/>
</dbReference>
<sequence length="819" mass="87546">MRQFDEAVPSGTPIGWLVLLVALIVSIGAVWLLSELPILTAAYAGGLATLMALLLLLRDKASGGQADALAPPDWSVTLAAIDQPGALVAITDRANRLVCASGAFSARFGTEKAPPNLALSEDEASEALLRAAREAWRDGRSHASHLSLDKDDVRWEVEAQRAGRGEDHLVWRFRRESSEDLASDVGQLLAGPLGRMLDRAGVVAALTSPEGTVRAASPTFAERATGDSSATLAGREFADFLRLDERERIFFARSGREGEPFQLIHVSLNDLDDDWAAGPEDAPSLMLLIEAHAALADNAAIDTIPKLEALIGALPLGLAMTDRDGRFLFANPSFLRAIGRTDSGLPTFPSDLVVREDKSAISDAVRRFGKGGAASGDVAVRLASSPEEPVSLGLASVRGLGEPAVLLTLADSREETELKRQIAQATKMQAIGQLAGGVAHDFNNVLTAIIGYCDLMLLRHMPGDSDYDDIQQIRANSNRAASLTRQLLAFSRQQTLRPEVVQLPDVVSEVSQLLKRLLGEKIEFHVRHDRDLGPVRADPGQLEQVIVNLAVNARDAIASQGGSMGEGTGTLVMSTRKVSLKETRNHVADMPPGDYTALIVRDTGGGIPPAVMSKIFDPFFTTKEQGKGTGLGLSTVYGIIRQSGGYIYVENVEGGDGLGPGARFAIYLPVHHGASVGDGRRDDGDQAEPALEWSNGGRILLVEDEDMVRAVAERALVRAGFTVTARPDGEDGLAEIANGAAFDLIVSDVVMPGMDGPAMARAIRKIRPEIPILFMSGYAEETLRNEISIENMHFIAKPFSVEQISRKVGLVLQGNSTNS</sequence>
<evidence type="ECO:0000259" key="12">
    <source>
        <dbReference type="PROSITE" id="PS50110"/>
    </source>
</evidence>
<dbReference type="Proteomes" id="UP000254101">
    <property type="component" value="Unassembled WGS sequence"/>
</dbReference>
<keyword evidence="14" id="KW-1185">Reference proteome</keyword>
<dbReference type="SMART" id="SM00448">
    <property type="entry name" value="REC"/>
    <property type="match status" value="1"/>
</dbReference>
<dbReference type="InterPro" id="IPR036890">
    <property type="entry name" value="HATPase_C_sf"/>
</dbReference>
<dbReference type="PANTHER" id="PTHR43065">
    <property type="entry name" value="SENSOR HISTIDINE KINASE"/>
    <property type="match status" value="1"/>
</dbReference>
<feature type="domain" description="Response regulatory" evidence="12">
    <location>
        <begin position="698"/>
        <end position="812"/>
    </location>
</feature>
<evidence type="ECO:0000256" key="3">
    <source>
        <dbReference type="ARBA" id="ARBA00022553"/>
    </source>
</evidence>
<gene>
    <name evidence="13" type="ORF">DL238_14195</name>
</gene>
<keyword evidence="4" id="KW-0808">Transferase</keyword>
<dbReference type="PANTHER" id="PTHR43065:SF46">
    <property type="entry name" value="C4-DICARBOXYLATE TRANSPORT SENSOR PROTEIN DCTB"/>
    <property type="match status" value="1"/>
</dbReference>
<dbReference type="InterPro" id="IPR005467">
    <property type="entry name" value="His_kinase_dom"/>
</dbReference>
<dbReference type="SUPFAM" id="SSF47384">
    <property type="entry name" value="Homodimeric domain of signal transducing histidine kinase"/>
    <property type="match status" value="1"/>
</dbReference>
<dbReference type="InterPro" id="IPR000014">
    <property type="entry name" value="PAS"/>
</dbReference>
<protein>
    <recommendedName>
        <fullName evidence="2">histidine kinase</fullName>
        <ecNumber evidence="2">2.7.13.3</ecNumber>
    </recommendedName>
</protein>
<dbReference type="FunFam" id="1.10.287.130:FF:000037">
    <property type="entry name" value="Hybrid sensor histidine kinase/response regulator"/>
    <property type="match status" value="1"/>
</dbReference>
<organism evidence="13 14">
    <name type="scientific">Alteriqipengyuania lutimaris</name>
    <dbReference type="NCBI Taxonomy" id="1538146"/>
    <lineage>
        <taxon>Bacteria</taxon>
        <taxon>Pseudomonadati</taxon>
        <taxon>Pseudomonadota</taxon>
        <taxon>Alphaproteobacteria</taxon>
        <taxon>Sphingomonadales</taxon>
        <taxon>Erythrobacteraceae</taxon>
        <taxon>Alteriqipengyuania</taxon>
    </lineage>
</organism>
<evidence type="ECO:0000256" key="10">
    <source>
        <dbReference type="SAM" id="Phobius"/>
    </source>
</evidence>
<feature type="domain" description="Histidine kinase" evidence="11">
    <location>
        <begin position="437"/>
        <end position="672"/>
    </location>
</feature>
<dbReference type="PROSITE" id="PS50109">
    <property type="entry name" value="HIS_KIN"/>
    <property type="match status" value="1"/>
</dbReference>
<keyword evidence="3 9" id="KW-0597">Phosphoprotein</keyword>
<comment type="caution">
    <text evidence="13">The sequence shown here is derived from an EMBL/GenBank/DDBJ whole genome shotgun (WGS) entry which is preliminary data.</text>
</comment>
<dbReference type="EMBL" id="QRBB01000002">
    <property type="protein sequence ID" value="RDS75835.1"/>
    <property type="molecule type" value="Genomic_DNA"/>
</dbReference>
<evidence type="ECO:0000256" key="9">
    <source>
        <dbReference type="PROSITE-ProRule" id="PRU00169"/>
    </source>
</evidence>
<evidence type="ECO:0000256" key="4">
    <source>
        <dbReference type="ARBA" id="ARBA00022679"/>
    </source>
</evidence>
<dbReference type="RefSeq" id="WP_115493103.1">
    <property type="nucleotide sequence ID" value="NZ_JACHWW010000002.1"/>
</dbReference>
<evidence type="ECO:0000256" key="8">
    <source>
        <dbReference type="ARBA" id="ARBA00023012"/>
    </source>
</evidence>
<keyword evidence="7" id="KW-0067">ATP-binding</keyword>
<evidence type="ECO:0000256" key="6">
    <source>
        <dbReference type="ARBA" id="ARBA00022777"/>
    </source>
</evidence>
<evidence type="ECO:0000313" key="14">
    <source>
        <dbReference type="Proteomes" id="UP000254101"/>
    </source>
</evidence>
<keyword evidence="5" id="KW-0547">Nucleotide-binding</keyword>
<dbReference type="InterPro" id="IPR036097">
    <property type="entry name" value="HisK_dim/P_sf"/>
</dbReference>
<dbReference type="Pfam" id="PF02518">
    <property type="entry name" value="HATPase_c"/>
    <property type="match status" value="1"/>
</dbReference>
<dbReference type="InterPro" id="IPR011006">
    <property type="entry name" value="CheY-like_superfamily"/>
</dbReference>
<name>A0A395LGU3_9SPHN</name>
<evidence type="ECO:0000256" key="1">
    <source>
        <dbReference type="ARBA" id="ARBA00000085"/>
    </source>
</evidence>
<dbReference type="InterPro" id="IPR035965">
    <property type="entry name" value="PAS-like_dom_sf"/>
</dbReference>
<dbReference type="SMART" id="SM00091">
    <property type="entry name" value="PAS"/>
    <property type="match status" value="1"/>
</dbReference>
<evidence type="ECO:0000313" key="13">
    <source>
        <dbReference type="EMBL" id="RDS75835.1"/>
    </source>
</evidence>
<keyword evidence="6" id="KW-0418">Kinase</keyword>
<keyword evidence="10" id="KW-0812">Transmembrane</keyword>
<dbReference type="InterPro" id="IPR001789">
    <property type="entry name" value="Sig_transdc_resp-reg_receiver"/>
</dbReference>
<dbReference type="Gene3D" id="3.30.450.20">
    <property type="entry name" value="PAS domain"/>
    <property type="match status" value="1"/>
</dbReference>
<dbReference type="GO" id="GO:0000155">
    <property type="term" value="F:phosphorelay sensor kinase activity"/>
    <property type="evidence" value="ECO:0007669"/>
    <property type="project" value="InterPro"/>
</dbReference>
<dbReference type="InterPro" id="IPR004358">
    <property type="entry name" value="Sig_transdc_His_kin-like_C"/>
</dbReference>
<dbReference type="CDD" id="cd00082">
    <property type="entry name" value="HisKA"/>
    <property type="match status" value="1"/>
</dbReference>
<dbReference type="SUPFAM" id="SSF55785">
    <property type="entry name" value="PYP-like sensor domain (PAS domain)"/>
    <property type="match status" value="1"/>
</dbReference>
<dbReference type="PROSITE" id="PS50110">
    <property type="entry name" value="RESPONSE_REGULATORY"/>
    <property type="match status" value="1"/>
</dbReference>